<feature type="region of interest" description="Disordered" evidence="6">
    <location>
        <begin position="653"/>
        <end position="673"/>
    </location>
</feature>
<evidence type="ECO:0000256" key="5">
    <source>
        <dbReference type="HAMAP-Rule" id="MF_03059"/>
    </source>
</evidence>
<dbReference type="InterPro" id="IPR009000">
    <property type="entry name" value="Transl_B-barrel_sf"/>
</dbReference>
<comment type="function">
    <text evidence="5">Mitochondrial GTPase that mediates the disassembly of ribosomes from messenger RNA at the termination of mitochondrial protein biosynthesis. Not involved in the GTP-dependent ribosomal translocation step during translation elongation.</text>
</comment>
<dbReference type="InterPro" id="IPR035647">
    <property type="entry name" value="EFG_III/V"/>
</dbReference>
<evidence type="ECO:0000256" key="4">
    <source>
        <dbReference type="ARBA" id="ARBA00023134"/>
    </source>
</evidence>
<dbReference type="Pfam" id="PF14492">
    <property type="entry name" value="EFG_III"/>
    <property type="match status" value="1"/>
</dbReference>
<dbReference type="Gene3D" id="3.30.230.10">
    <property type="match status" value="1"/>
</dbReference>
<dbReference type="PANTHER" id="PTHR43261:SF1">
    <property type="entry name" value="RIBOSOME-RELEASING FACTOR 2, MITOCHONDRIAL"/>
    <property type="match status" value="1"/>
</dbReference>
<dbReference type="SUPFAM" id="SSF54211">
    <property type="entry name" value="Ribosomal protein S5 domain 2-like"/>
    <property type="match status" value="1"/>
</dbReference>
<dbReference type="InterPro" id="IPR020568">
    <property type="entry name" value="Ribosomal_Su5_D2-typ_SF"/>
</dbReference>
<dbReference type="InterPro" id="IPR014721">
    <property type="entry name" value="Ribsml_uS5_D2-typ_fold_subgr"/>
</dbReference>
<name>A0A5N6KWI6_9ROSI</name>
<evidence type="ECO:0000313" key="9">
    <source>
        <dbReference type="Proteomes" id="UP000327013"/>
    </source>
</evidence>
<reference evidence="8 9" key="1">
    <citation type="submission" date="2019-06" db="EMBL/GenBank/DDBJ databases">
        <title>A chromosomal-level reference genome of Carpinus fangiana (Coryloideae, Betulaceae).</title>
        <authorList>
            <person name="Yang X."/>
            <person name="Wang Z."/>
            <person name="Zhang L."/>
            <person name="Hao G."/>
            <person name="Liu J."/>
            <person name="Yang Y."/>
        </authorList>
    </citation>
    <scope>NUCLEOTIDE SEQUENCE [LARGE SCALE GENOMIC DNA]</scope>
    <source>
        <strain evidence="8">Cfa_2016G</strain>
        <tissue evidence="8">Leaf</tissue>
    </source>
</reference>
<dbReference type="GO" id="GO:0005759">
    <property type="term" value="C:mitochondrial matrix"/>
    <property type="evidence" value="ECO:0007669"/>
    <property type="project" value="UniProtKB-ARBA"/>
</dbReference>
<evidence type="ECO:0000256" key="1">
    <source>
        <dbReference type="ARBA" id="ARBA00022741"/>
    </source>
</evidence>
<comment type="similarity">
    <text evidence="5">Belongs to the TRAFAC class translation factor GTPase superfamily. Classic translation factor GTPase family. EF-G/EF-2 subfamily.</text>
</comment>
<feature type="binding site" evidence="5">
    <location>
        <begin position="188"/>
        <end position="191"/>
    </location>
    <ligand>
        <name>GTP</name>
        <dbReference type="ChEBI" id="CHEBI:37565"/>
    </ligand>
</feature>
<dbReference type="Gene3D" id="3.40.50.300">
    <property type="entry name" value="P-loop containing nucleotide triphosphate hydrolases"/>
    <property type="match status" value="1"/>
</dbReference>
<dbReference type="SUPFAM" id="SSF52540">
    <property type="entry name" value="P-loop containing nucleoside triphosphate hydrolases"/>
    <property type="match status" value="1"/>
</dbReference>
<dbReference type="PROSITE" id="PS00301">
    <property type="entry name" value="G_TR_1"/>
    <property type="match status" value="1"/>
</dbReference>
<dbReference type="SUPFAM" id="SSF54980">
    <property type="entry name" value="EF-G C-terminal domain-like"/>
    <property type="match status" value="2"/>
</dbReference>
<dbReference type="CDD" id="cd01886">
    <property type="entry name" value="EF-G"/>
    <property type="match status" value="1"/>
</dbReference>
<evidence type="ECO:0000256" key="3">
    <source>
        <dbReference type="ARBA" id="ARBA00023128"/>
    </source>
</evidence>
<dbReference type="NCBIfam" id="TIGR00231">
    <property type="entry name" value="small_GTP"/>
    <property type="match status" value="1"/>
</dbReference>
<dbReference type="InterPro" id="IPR027417">
    <property type="entry name" value="P-loop_NTPase"/>
</dbReference>
<dbReference type="Gene3D" id="3.30.70.870">
    <property type="entry name" value="Elongation Factor G (Translational Gtpase), domain 3"/>
    <property type="match status" value="1"/>
</dbReference>
<dbReference type="InterPro" id="IPR000795">
    <property type="entry name" value="T_Tr_GTP-bd_dom"/>
</dbReference>
<dbReference type="OrthoDB" id="198619at2759"/>
<dbReference type="EMBL" id="VIBQ01000014">
    <property type="protein sequence ID" value="KAB8349708.1"/>
    <property type="molecule type" value="Genomic_DNA"/>
</dbReference>
<dbReference type="InterPro" id="IPR030851">
    <property type="entry name" value="EFG2"/>
</dbReference>
<protein>
    <recommendedName>
        <fullName evidence="5">Ribosome-releasing factor 2, mitochondrial</fullName>
        <shortName evidence="5">RRF2mt</shortName>
    </recommendedName>
    <alternativeName>
        <fullName evidence="5">Elongation factor G 2, mitochondrial</fullName>
        <shortName evidence="5">EF-G2mt</shortName>
        <shortName evidence="5">mEF-G 2</shortName>
    </alternativeName>
</protein>
<dbReference type="FunFam" id="3.30.70.870:FF:000007">
    <property type="entry name" value="Ribosome-releasing factor 2, mitochondrial"/>
    <property type="match status" value="1"/>
</dbReference>
<organism evidence="8 9">
    <name type="scientific">Carpinus fangiana</name>
    <dbReference type="NCBI Taxonomy" id="176857"/>
    <lineage>
        <taxon>Eukaryota</taxon>
        <taxon>Viridiplantae</taxon>
        <taxon>Streptophyta</taxon>
        <taxon>Embryophyta</taxon>
        <taxon>Tracheophyta</taxon>
        <taxon>Spermatophyta</taxon>
        <taxon>Magnoliopsida</taxon>
        <taxon>eudicotyledons</taxon>
        <taxon>Gunneridae</taxon>
        <taxon>Pentapetalae</taxon>
        <taxon>rosids</taxon>
        <taxon>fabids</taxon>
        <taxon>Fagales</taxon>
        <taxon>Betulaceae</taxon>
        <taxon>Carpinus</taxon>
    </lineage>
</organism>
<keyword evidence="2 5" id="KW-0648">Protein biosynthesis</keyword>
<dbReference type="InterPro" id="IPR009022">
    <property type="entry name" value="EFG_III"/>
</dbReference>
<feature type="compositionally biased region" description="Low complexity" evidence="6">
    <location>
        <begin position="662"/>
        <end position="673"/>
    </location>
</feature>
<dbReference type="InterPro" id="IPR031157">
    <property type="entry name" value="G_TR_CS"/>
</dbReference>
<dbReference type="HAMAP" id="MF_03059">
    <property type="entry name" value="mEF_G_2"/>
    <property type="match status" value="1"/>
</dbReference>
<dbReference type="PROSITE" id="PS51722">
    <property type="entry name" value="G_TR_2"/>
    <property type="match status" value="1"/>
</dbReference>
<dbReference type="GO" id="GO:0032543">
    <property type="term" value="P:mitochondrial translation"/>
    <property type="evidence" value="ECO:0007669"/>
    <property type="project" value="UniProtKB-UniRule"/>
</dbReference>
<dbReference type="Proteomes" id="UP000327013">
    <property type="component" value="Unassembled WGS sequence"/>
</dbReference>
<dbReference type="Gene3D" id="3.30.70.240">
    <property type="match status" value="1"/>
</dbReference>
<dbReference type="Pfam" id="PF00679">
    <property type="entry name" value="EFG_C"/>
    <property type="match status" value="1"/>
</dbReference>
<feature type="binding site" evidence="5">
    <location>
        <begin position="54"/>
        <end position="61"/>
    </location>
    <ligand>
        <name>GTP</name>
        <dbReference type="ChEBI" id="CHEBI:37565"/>
    </ligand>
</feature>
<gene>
    <name evidence="8" type="ORF">FH972_023723</name>
</gene>
<proteinExistence type="inferred from homology"/>
<keyword evidence="4 5" id="KW-0342">GTP-binding</keyword>
<dbReference type="InterPro" id="IPR035649">
    <property type="entry name" value="EFG_V"/>
</dbReference>
<dbReference type="CDD" id="cd03713">
    <property type="entry name" value="EFG_mtEFG_C"/>
    <property type="match status" value="1"/>
</dbReference>
<evidence type="ECO:0000256" key="2">
    <source>
        <dbReference type="ARBA" id="ARBA00022917"/>
    </source>
</evidence>
<dbReference type="AlphaFoldDB" id="A0A5N6KWI6"/>
<keyword evidence="3 5" id="KW-0496">Mitochondrion</keyword>
<dbReference type="Pfam" id="PF22042">
    <property type="entry name" value="EF-G_D2"/>
    <property type="match status" value="1"/>
</dbReference>
<dbReference type="Gene3D" id="2.40.30.10">
    <property type="entry name" value="Translation factors"/>
    <property type="match status" value="1"/>
</dbReference>
<dbReference type="GO" id="GO:0003924">
    <property type="term" value="F:GTPase activity"/>
    <property type="evidence" value="ECO:0007669"/>
    <property type="project" value="UniProtKB-UniRule"/>
</dbReference>
<dbReference type="InterPro" id="IPR000640">
    <property type="entry name" value="EFG_V-like"/>
</dbReference>
<accession>A0A5N6KWI6</accession>
<dbReference type="CDD" id="cd16262">
    <property type="entry name" value="EFG_III"/>
    <property type="match status" value="1"/>
</dbReference>
<dbReference type="FunFam" id="3.40.50.300:FF:000514">
    <property type="entry name" value="Ribosome-releasing factor 2, mitochondrial"/>
    <property type="match status" value="1"/>
</dbReference>
<dbReference type="InterPro" id="IPR053905">
    <property type="entry name" value="EF-G-like_DII"/>
</dbReference>
<dbReference type="InterPro" id="IPR041095">
    <property type="entry name" value="EFG_II"/>
</dbReference>
<keyword evidence="1 5" id="KW-0547">Nucleotide-binding</keyword>
<evidence type="ECO:0000256" key="6">
    <source>
        <dbReference type="SAM" id="MobiDB-lite"/>
    </source>
</evidence>
<comment type="subcellular location">
    <subcellularLocation>
        <location evidence="5">Mitochondrion</location>
    </subcellularLocation>
</comment>
<dbReference type="SMART" id="SM00838">
    <property type="entry name" value="EFG_C"/>
    <property type="match status" value="1"/>
</dbReference>
<dbReference type="PANTHER" id="PTHR43261">
    <property type="entry name" value="TRANSLATION ELONGATION FACTOR G-RELATED"/>
    <property type="match status" value="1"/>
</dbReference>
<dbReference type="GO" id="GO:0032790">
    <property type="term" value="P:ribosome disassembly"/>
    <property type="evidence" value="ECO:0007669"/>
    <property type="project" value="UniProtKB-UniRule"/>
</dbReference>
<comment type="caution">
    <text evidence="8">The sequence shown here is derived from an EMBL/GenBank/DDBJ whole genome shotgun (WGS) entry which is preliminary data.</text>
</comment>
<dbReference type="InterPro" id="IPR005225">
    <property type="entry name" value="Small_GTP-bd"/>
</dbReference>
<evidence type="ECO:0000313" key="8">
    <source>
        <dbReference type="EMBL" id="KAB8349708.1"/>
    </source>
</evidence>
<dbReference type="Pfam" id="PF00009">
    <property type="entry name" value="GTP_EFTU"/>
    <property type="match status" value="1"/>
</dbReference>
<dbReference type="FunFam" id="2.40.30.10:FF:000106">
    <property type="entry name" value="Ribosome-releasing factor 2, mitochondrial"/>
    <property type="match status" value="1"/>
</dbReference>
<keyword evidence="9" id="KW-1185">Reference proteome</keyword>
<sequence>MHSAWVCRACRRTSGEVTWQSVRHFSHQVTLKQAVSSPARDVALRRTRNIGIIAHIDAGKTTTTERMLYYSGFTRRLGNVDEGDTITDFLPAERARGITIQSAAITFHWPPSSDSNVITSLLSDKASHTVNLIDTPGHADFTFEVIRSLRILDGAICILDGVAGVEAQTEKVWTQASNYRIPRIIYVNKLDRDGAAFNRTVHEIASRLHTWPVLCHVPWWKDGVFMGVGDAVNFRALSWESGGDGRTFQVFDIQQLDQKDPNFATELRAARTALIEALTEYDETIVEEFLESDEDWEGFPADKINACMRRLLVSDEAQQITPVYAGASFRNIGVQPLLDAINVLFPSPLETHDPKISLDNQQSTLGALVTGKNQTIQSASKKGPQLALVSKNLEACALAFKVVNDPKRGVLVYVRVYSGAIARNALLYNTNLSLAERAPRLLRMYASEAQEVQSIDEGQIGVIAGLKHARTGDTLLVYHGTSAKHAPPSPINTLQLQPIVVPPPLFYTAVEPNSLSEEKHLNETIALLLREDPSLQVTVDAESGQTHLAGMGELHLEIARDRLIQDFKVKARMGKIEIGYREAIQAVSPDVTQTFSRDVAGKQSEASCTTSVAPLEEGALATLTAPEASEDEQVSHIPLPDNNLLTITHTGLSSATGRPISTTPAAITPDNPDTTTTPLPFPFSTLLTALTHGCSAALARGPTHLFPLHSTHITIPFSAATHLTPSSTPAALTTATRQAVRAALDASAAQHTPAMMEPVMLATVAVDEASLGAVVHDLSSARGGAVVSLDADSAADVASQQAVQARRLSPQQLGRVYAPRDPFQSGDGGGGAQEQRVSVQRQIRARVPLKEMVGYLKHLRSLTGGRGTFVMSVDRFERMSAQRMKAALAELRGDVV</sequence>
<evidence type="ECO:0000259" key="7">
    <source>
        <dbReference type="PROSITE" id="PS51722"/>
    </source>
</evidence>
<feature type="domain" description="Tr-type G" evidence="7">
    <location>
        <begin position="45"/>
        <end position="349"/>
    </location>
</feature>
<dbReference type="SUPFAM" id="SSF50447">
    <property type="entry name" value="Translation proteins"/>
    <property type="match status" value="1"/>
</dbReference>
<dbReference type="GO" id="GO:0005525">
    <property type="term" value="F:GTP binding"/>
    <property type="evidence" value="ECO:0007669"/>
    <property type="project" value="UniProtKB-UniRule"/>
</dbReference>
<feature type="binding site" evidence="5">
    <location>
        <begin position="134"/>
        <end position="138"/>
    </location>
    <ligand>
        <name>GTP</name>
        <dbReference type="ChEBI" id="CHEBI:37565"/>
    </ligand>
</feature>
<dbReference type="PRINTS" id="PR00315">
    <property type="entry name" value="ELONGATNFCT"/>
</dbReference>